<sequence>MLSHSSKKQSIDLNNLEVDPTKRTSILNYDPNLRDEIRRAYLKLGPCQPNITEYPQSYIAKAMCRFNSDWYQAYVWLEYSNNIYQGGGELDEYVGGPNNIHNQAKRKCDDLTQQRQSIRVAFDRQSDQIKIEYWTRLNASIDVIRLLLNQGFSLLGHDESESSLNKDNFVEVLS</sequence>
<dbReference type="PANTHER" id="PTHR45749">
    <property type="match status" value="1"/>
</dbReference>
<keyword evidence="3" id="KW-1185">Reference proteome</keyword>
<dbReference type="Proteomes" id="UP000824120">
    <property type="component" value="Chromosome 3"/>
</dbReference>
<organism evidence="2 3">
    <name type="scientific">Solanum commersonii</name>
    <name type="common">Commerson's wild potato</name>
    <name type="synonym">Commerson's nightshade</name>
    <dbReference type="NCBI Taxonomy" id="4109"/>
    <lineage>
        <taxon>Eukaryota</taxon>
        <taxon>Viridiplantae</taxon>
        <taxon>Streptophyta</taxon>
        <taxon>Embryophyta</taxon>
        <taxon>Tracheophyta</taxon>
        <taxon>Spermatophyta</taxon>
        <taxon>Magnoliopsida</taxon>
        <taxon>eudicotyledons</taxon>
        <taxon>Gunneridae</taxon>
        <taxon>Pentapetalae</taxon>
        <taxon>asterids</taxon>
        <taxon>lamiids</taxon>
        <taxon>Solanales</taxon>
        <taxon>Solanaceae</taxon>
        <taxon>Solanoideae</taxon>
        <taxon>Solaneae</taxon>
        <taxon>Solanum</taxon>
    </lineage>
</organism>
<evidence type="ECO:0000313" key="3">
    <source>
        <dbReference type="Proteomes" id="UP000824120"/>
    </source>
</evidence>
<dbReference type="OrthoDB" id="912994at2759"/>
<dbReference type="AlphaFoldDB" id="A0A9J5ZTP3"/>
<comment type="caution">
    <text evidence="2">The sequence shown here is derived from an EMBL/GenBank/DDBJ whole genome shotgun (WGS) entry which is preliminary data.</text>
</comment>
<feature type="domain" description="DUF4371" evidence="1">
    <location>
        <begin position="89"/>
        <end position="173"/>
    </location>
</feature>
<accession>A0A9J5ZTP3</accession>
<protein>
    <recommendedName>
        <fullName evidence="1">DUF4371 domain-containing protein</fullName>
    </recommendedName>
</protein>
<evidence type="ECO:0000259" key="1">
    <source>
        <dbReference type="Pfam" id="PF14291"/>
    </source>
</evidence>
<dbReference type="Pfam" id="PF14291">
    <property type="entry name" value="DUF4371"/>
    <property type="match status" value="1"/>
</dbReference>
<evidence type="ECO:0000313" key="2">
    <source>
        <dbReference type="EMBL" id="KAG5615351.1"/>
    </source>
</evidence>
<proteinExistence type="predicted"/>
<reference evidence="2 3" key="1">
    <citation type="submission" date="2020-09" db="EMBL/GenBank/DDBJ databases">
        <title>De no assembly of potato wild relative species, Solanum commersonii.</title>
        <authorList>
            <person name="Cho K."/>
        </authorList>
    </citation>
    <scope>NUCLEOTIDE SEQUENCE [LARGE SCALE GENOMIC DNA]</scope>
    <source>
        <strain evidence="2">LZ3.2</strain>
        <tissue evidence="2">Leaf</tissue>
    </source>
</reference>
<dbReference type="InterPro" id="IPR025398">
    <property type="entry name" value="DUF4371"/>
</dbReference>
<dbReference type="EMBL" id="JACXVP010000003">
    <property type="protein sequence ID" value="KAG5615351.1"/>
    <property type="molecule type" value="Genomic_DNA"/>
</dbReference>
<name>A0A9J5ZTP3_SOLCO</name>
<dbReference type="PANTHER" id="PTHR45749:SF37">
    <property type="entry name" value="OS05G0311600 PROTEIN"/>
    <property type="match status" value="1"/>
</dbReference>
<gene>
    <name evidence="2" type="ORF">H5410_015175</name>
</gene>